<dbReference type="InterPro" id="IPR003682">
    <property type="entry name" value="rRNA_ssu_MeTfrase_G"/>
</dbReference>
<dbReference type="CDD" id="cd02440">
    <property type="entry name" value="AdoMet_MTases"/>
    <property type="match status" value="1"/>
</dbReference>
<gene>
    <name evidence="6" type="primary">rsmG</name>
    <name evidence="7" type="ORF">DOFOFD_03175</name>
</gene>
<keyword evidence="8" id="KW-1185">Reference proteome</keyword>
<keyword evidence="1 6" id="KW-0963">Cytoplasm</keyword>
<sequence length="196" mass="21726">MRLNDGQMTRLRHFESMLQKWNARINLVSSRDVQNIWTRHIADSLRLMPLIPAGSRVIDLGSGGGFPGLVLGIACDIDITLVESDQRKCAFLREAARACAVNAKVICDRIEKISLPTAPIITARALAPLDRLIGWSAPLLQPDGVALFLKGKNVDEELHNARRIWDMRVEIVNEPARPEGVILKVSHIQRAGIKDG</sequence>
<organism evidence="7 8">
    <name type="scientific">Sorlinia euscelidii</name>
    <dbReference type="NCBI Taxonomy" id="3081148"/>
    <lineage>
        <taxon>Bacteria</taxon>
        <taxon>Pseudomonadati</taxon>
        <taxon>Pseudomonadota</taxon>
        <taxon>Alphaproteobacteria</taxon>
        <taxon>Acetobacterales</taxon>
        <taxon>Acetobacteraceae</taxon>
        <taxon>Sorlinia</taxon>
    </lineage>
</organism>
<feature type="binding site" evidence="6">
    <location>
        <position position="61"/>
    </location>
    <ligand>
        <name>S-adenosyl-L-methionine</name>
        <dbReference type="ChEBI" id="CHEBI:59789"/>
    </ligand>
</feature>
<name>A0ABU7U1S2_9PROT</name>
<dbReference type="Pfam" id="PF02527">
    <property type="entry name" value="GidB"/>
    <property type="match status" value="1"/>
</dbReference>
<dbReference type="EC" id="2.1.1.170" evidence="6"/>
<comment type="subcellular location">
    <subcellularLocation>
        <location evidence="6">Cytoplasm</location>
    </subcellularLocation>
</comment>
<dbReference type="PIRSF" id="PIRSF003078">
    <property type="entry name" value="GidB"/>
    <property type="match status" value="1"/>
</dbReference>
<keyword evidence="5 6" id="KW-0949">S-adenosyl-L-methionine</keyword>
<dbReference type="SUPFAM" id="SSF53335">
    <property type="entry name" value="S-adenosyl-L-methionine-dependent methyltransferases"/>
    <property type="match status" value="1"/>
</dbReference>
<evidence type="ECO:0000256" key="6">
    <source>
        <dbReference type="HAMAP-Rule" id="MF_00074"/>
    </source>
</evidence>
<feature type="binding site" evidence="6">
    <location>
        <begin position="110"/>
        <end position="111"/>
    </location>
    <ligand>
        <name>S-adenosyl-L-methionine</name>
        <dbReference type="ChEBI" id="CHEBI:59789"/>
    </ligand>
</feature>
<dbReference type="InterPro" id="IPR029063">
    <property type="entry name" value="SAM-dependent_MTases_sf"/>
</dbReference>
<dbReference type="Gene3D" id="3.40.50.150">
    <property type="entry name" value="Vaccinia Virus protein VP39"/>
    <property type="match status" value="1"/>
</dbReference>
<evidence type="ECO:0000256" key="5">
    <source>
        <dbReference type="ARBA" id="ARBA00022691"/>
    </source>
</evidence>
<dbReference type="PANTHER" id="PTHR31760:SF0">
    <property type="entry name" value="S-ADENOSYL-L-METHIONINE-DEPENDENT METHYLTRANSFERASES SUPERFAMILY PROTEIN"/>
    <property type="match status" value="1"/>
</dbReference>
<comment type="similarity">
    <text evidence="6">Belongs to the methyltransferase superfamily. RNA methyltransferase RsmG family.</text>
</comment>
<feature type="binding site" evidence="6">
    <location>
        <position position="124"/>
    </location>
    <ligand>
        <name>S-adenosyl-L-methionine</name>
        <dbReference type="ChEBI" id="CHEBI:59789"/>
    </ligand>
</feature>
<keyword evidence="4 6" id="KW-0808">Transferase</keyword>
<dbReference type="PANTHER" id="PTHR31760">
    <property type="entry name" value="S-ADENOSYL-L-METHIONINE-DEPENDENT METHYLTRANSFERASES SUPERFAMILY PROTEIN"/>
    <property type="match status" value="1"/>
</dbReference>
<dbReference type="RefSeq" id="WP_394818968.1">
    <property type="nucleotide sequence ID" value="NZ_JAWJZY010000001.1"/>
</dbReference>
<evidence type="ECO:0000256" key="3">
    <source>
        <dbReference type="ARBA" id="ARBA00022603"/>
    </source>
</evidence>
<dbReference type="EMBL" id="JAWJZY010000001">
    <property type="protein sequence ID" value="MEE8658016.1"/>
    <property type="molecule type" value="Genomic_DNA"/>
</dbReference>
<dbReference type="GO" id="GO:0032259">
    <property type="term" value="P:methylation"/>
    <property type="evidence" value="ECO:0007669"/>
    <property type="project" value="UniProtKB-KW"/>
</dbReference>
<reference evidence="7 8" key="1">
    <citation type="submission" date="2023-10" db="EMBL/GenBank/DDBJ databases">
        <title>Sorlinia euscelidii gen. nov., sp. nov., an acetic acid bacteria isolated from the gut of Euscelidius variegatus emitter.</title>
        <authorList>
            <person name="Michoud G."/>
            <person name="Marasco R."/>
            <person name="Seferji K."/>
            <person name="Gonella E."/>
            <person name="Garuglieri E."/>
            <person name="Alma A."/>
            <person name="Mapelli F."/>
            <person name="Borin S."/>
            <person name="Daffonchio D."/>
            <person name="Crotti E."/>
        </authorList>
    </citation>
    <scope>NUCLEOTIDE SEQUENCE [LARGE SCALE GENOMIC DNA]</scope>
    <source>
        <strain evidence="7 8">EV16P</strain>
    </source>
</reference>
<evidence type="ECO:0000313" key="8">
    <source>
        <dbReference type="Proteomes" id="UP001312908"/>
    </source>
</evidence>
<keyword evidence="3 6" id="KW-0489">Methyltransferase</keyword>
<keyword evidence="2 6" id="KW-0698">rRNA processing</keyword>
<comment type="function">
    <text evidence="6">Specifically methylates the N7 position of guanine in position 527 of 16S rRNA.</text>
</comment>
<evidence type="ECO:0000256" key="4">
    <source>
        <dbReference type="ARBA" id="ARBA00022679"/>
    </source>
</evidence>
<evidence type="ECO:0000256" key="1">
    <source>
        <dbReference type="ARBA" id="ARBA00022490"/>
    </source>
</evidence>
<dbReference type="GO" id="GO:0008168">
    <property type="term" value="F:methyltransferase activity"/>
    <property type="evidence" value="ECO:0007669"/>
    <property type="project" value="UniProtKB-KW"/>
</dbReference>
<comment type="caution">
    <text evidence="7">The sequence shown here is derived from an EMBL/GenBank/DDBJ whole genome shotgun (WGS) entry which is preliminary data.</text>
</comment>
<protein>
    <recommendedName>
        <fullName evidence="6">Ribosomal RNA small subunit methyltransferase G</fullName>
        <ecNumber evidence="6">2.1.1.170</ecNumber>
    </recommendedName>
    <alternativeName>
        <fullName evidence="6">16S rRNA 7-methylguanosine methyltransferase</fullName>
        <shortName evidence="6">16S rRNA m7G methyltransferase</shortName>
    </alternativeName>
</protein>
<dbReference type="HAMAP" id="MF_00074">
    <property type="entry name" value="16SrRNA_methyltr_G"/>
    <property type="match status" value="1"/>
</dbReference>
<evidence type="ECO:0000256" key="2">
    <source>
        <dbReference type="ARBA" id="ARBA00022552"/>
    </source>
</evidence>
<feature type="binding site" evidence="6">
    <location>
        <position position="66"/>
    </location>
    <ligand>
        <name>S-adenosyl-L-methionine</name>
        <dbReference type="ChEBI" id="CHEBI:59789"/>
    </ligand>
</feature>
<proteinExistence type="inferred from homology"/>
<dbReference type="Proteomes" id="UP001312908">
    <property type="component" value="Unassembled WGS sequence"/>
</dbReference>
<accession>A0ABU7U1S2</accession>
<comment type="catalytic activity">
    <reaction evidence="6">
        <text>guanosine(527) in 16S rRNA + S-adenosyl-L-methionine = N(7)-methylguanosine(527) in 16S rRNA + S-adenosyl-L-homocysteine</text>
        <dbReference type="Rhea" id="RHEA:42732"/>
        <dbReference type="Rhea" id="RHEA-COMP:10209"/>
        <dbReference type="Rhea" id="RHEA-COMP:10210"/>
        <dbReference type="ChEBI" id="CHEBI:57856"/>
        <dbReference type="ChEBI" id="CHEBI:59789"/>
        <dbReference type="ChEBI" id="CHEBI:74269"/>
        <dbReference type="ChEBI" id="CHEBI:74480"/>
        <dbReference type="EC" id="2.1.1.170"/>
    </reaction>
</comment>
<comment type="caution">
    <text evidence="6">Lacks conserved residue(s) required for the propagation of feature annotation.</text>
</comment>
<dbReference type="NCBIfam" id="TIGR00138">
    <property type="entry name" value="rsmG_gidB"/>
    <property type="match status" value="1"/>
</dbReference>
<evidence type="ECO:0000313" key="7">
    <source>
        <dbReference type="EMBL" id="MEE8658016.1"/>
    </source>
</evidence>